<evidence type="ECO:0000256" key="4">
    <source>
        <dbReference type="ARBA" id="ARBA00022837"/>
    </source>
</evidence>
<keyword evidence="7" id="KW-1185">Reference proteome</keyword>
<dbReference type="PANTHER" id="PTHR42693">
    <property type="entry name" value="ARYLSULFATASE FAMILY MEMBER"/>
    <property type="match status" value="1"/>
</dbReference>
<comment type="similarity">
    <text evidence="1">Belongs to the sulfatase family.</text>
</comment>
<name>A0ABN2W0W7_9ACTN</name>
<evidence type="ECO:0000313" key="7">
    <source>
        <dbReference type="Proteomes" id="UP001500016"/>
    </source>
</evidence>
<reference evidence="6 7" key="1">
    <citation type="journal article" date="2019" name="Int. J. Syst. Evol. Microbiol.">
        <title>The Global Catalogue of Microorganisms (GCM) 10K type strain sequencing project: providing services to taxonomists for standard genome sequencing and annotation.</title>
        <authorList>
            <consortium name="The Broad Institute Genomics Platform"/>
            <consortium name="The Broad Institute Genome Sequencing Center for Infectious Disease"/>
            <person name="Wu L."/>
            <person name="Ma J."/>
        </authorList>
    </citation>
    <scope>NUCLEOTIDE SEQUENCE [LARGE SCALE GENOMIC DNA]</scope>
    <source>
        <strain evidence="6 7">JCM 15478</strain>
    </source>
</reference>
<sequence>MSAPAASARNVVLICVDQWRGDCLSAEGHGVVRTPYLDAFAARGTRYRRAYSATPTCVPARAALHTGLSQTSHGRVGYEDGVPWTYGTTLAGAFRDAGYQTKCVGKMHVHPERARLGFDDVELHDGYLHFSRDRRRDPRQYDDYLAWLSDQDGVRAAEDYADHGLDCNSCVARPWDKAERLHPTNWATTRAADFLYRRDTTAPFFLFLSYHRPHPPYDPPAWAFEQYLAAPPGAPPAGDWEEDYAPWRRDGVHDAFVGHMDPATRHRARAGYYGHMAHLDQQIHRFLQTLAEFGLAEDTVVAFVSDHGEMLGEHGLWRKGYPYEGSARVPFLLAGPGVPEGRVSDAVVELRDVMPTLLDAAGLAVPEAVEGHSVLAGEPVREWLHGEHVLLGQSLQWLTDGHEKYVWMSGTGTEHLFDLDEDPGELRDLARDGGERLARWRARLVSALDGRPEGFVADGRLVPGRPVDPVLPSLRGAGGP</sequence>
<gene>
    <name evidence="6" type="ORF">GCM10009801_38300</name>
</gene>
<dbReference type="InterPro" id="IPR024607">
    <property type="entry name" value="Sulfatase_CS"/>
</dbReference>
<dbReference type="PANTHER" id="PTHR42693:SF33">
    <property type="entry name" value="ARYLSULFATASE"/>
    <property type="match status" value="1"/>
</dbReference>
<proteinExistence type="inferred from homology"/>
<evidence type="ECO:0000313" key="6">
    <source>
        <dbReference type="EMBL" id="GAA2080167.1"/>
    </source>
</evidence>
<comment type="caution">
    <text evidence="6">The sequence shown here is derived from an EMBL/GenBank/DDBJ whole genome shotgun (WGS) entry which is preliminary data.</text>
</comment>
<evidence type="ECO:0000256" key="1">
    <source>
        <dbReference type="ARBA" id="ARBA00008779"/>
    </source>
</evidence>
<accession>A0ABN2W0W7</accession>
<dbReference type="InterPro" id="IPR017850">
    <property type="entry name" value="Alkaline_phosphatase_core_sf"/>
</dbReference>
<dbReference type="PROSITE" id="PS00149">
    <property type="entry name" value="SULFATASE_2"/>
    <property type="match status" value="1"/>
</dbReference>
<evidence type="ECO:0000259" key="5">
    <source>
        <dbReference type="Pfam" id="PF00884"/>
    </source>
</evidence>
<evidence type="ECO:0000256" key="2">
    <source>
        <dbReference type="ARBA" id="ARBA00022723"/>
    </source>
</evidence>
<feature type="domain" description="Sulfatase N-terminal" evidence="5">
    <location>
        <begin position="9"/>
        <end position="362"/>
    </location>
</feature>
<keyword evidence="3" id="KW-0378">Hydrolase</keyword>
<protein>
    <submittedName>
        <fullName evidence="6">Arylsulfatase</fullName>
    </submittedName>
</protein>
<dbReference type="Proteomes" id="UP001500016">
    <property type="component" value="Unassembled WGS sequence"/>
</dbReference>
<dbReference type="SUPFAM" id="SSF53649">
    <property type="entry name" value="Alkaline phosphatase-like"/>
    <property type="match status" value="1"/>
</dbReference>
<keyword evidence="2" id="KW-0479">Metal-binding</keyword>
<organism evidence="6 7">
    <name type="scientific">Streptomyces albiaxialis</name>
    <dbReference type="NCBI Taxonomy" id="329523"/>
    <lineage>
        <taxon>Bacteria</taxon>
        <taxon>Bacillati</taxon>
        <taxon>Actinomycetota</taxon>
        <taxon>Actinomycetes</taxon>
        <taxon>Kitasatosporales</taxon>
        <taxon>Streptomycetaceae</taxon>
        <taxon>Streptomyces</taxon>
    </lineage>
</organism>
<dbReference type="NCBIfam" id="NF010322">
    <property type="entry name" value="PRK13759.1"/>
    <property type="match status" value="1"/>
</dbReference>
<dbReference type="CDD" id="cd16022">
    <property type="entry name" value="sulfatase_like"/>
    <property type="match status" value="1"/>
</dbReference>
<dbReference type="Pfam" id="PF00884">
    <property type="entry name" value="Sulfatase"/>
    <property type="match status" value="1"/>
</dbReference>
<dbReference type="Gene3D" id="3.40.720.10">
    <property type="entry name" value="Alkaline Phosphatase, subunit A"/>
    <property type="match status" value="1"/>
</dbReference>
<keyword evidence="4" id="KW-0106">Calcium</keyword>
<dbReference type="InterPro" id="IPR050738">
    <property type="entry name" value="Sulfatase"/>
</dbReference>
<dbReference type="InterPro" id="IPR000917">
    <property type="entry name" value="Sulfatase_N"/>
</dbReference>
<dbReference type="EMBL" id="BAAAPE010000009">
    <property type="protein sequence ID" value="GAA2080167.1"/>
    <property type="molecule type" value="Genomic_DNA"/>
</dbReference>
<evidence type="ECO:0000256" key="3">
    <source>
        <dbReference type="ARBA" id="ARBA00022801"/>
    </source>
</evidence>
<dbReference type="RefSeq" id="WP_344529689.1">
    <property type="nucleotide sequence ID" value="NZ_BAAAPE010000009.1"/>
</dbReference>